<dbReference type="InterPro" id="IPR001387">
    <property type="entry name" value="Cro/C1-type_HTH"/>
</dbReference>
<dbReference type="PANTHER" id="PTHR46797">
    <property type="entry name" value="HTH-TYPE TRANSCRIPTIONAL REGULATOR"/>
    <property type="match status" value="1"/>
</dbReference>
<protein>
    <submittedName>
        <fullName evidence="3">Helix-turn-helix transcriptional regulator</fullName>
    </submittedName>
</protein>
<dbReference type="Proteomes" id="UP001234798">
    <property type="component" value="Chromosome"/>
</dbReference>
<keyword evidence="1" id="KW-0238">DNA-binding</keyword>
<keyword evidence="4" id="KW-1185">Reference proteome</keyword>
<dbReference type="PROSITE" id="PS50943">
    <property type="entry name" value="HTH_CROC1"/>
    <property type="match status" value="1"/>
</dbReference>
<dbReference type="Pfam" id="PF01381">
    <property type="entry name" value="HTH_3"/>
    <property type="match status" value="1"/>
</dbReference>
<name>A0ABY9LYW1_9BURK</name>
<dbReference type="PANTHER" id="PTHR46797:SF1">
    <property type="entry name" value="METHYLPHOSPHONATE SYNTHASE"/>
    <property type="match status" value="1"/>
</dbReference>
<evidence type="ECO:0000313" key="4">
    <source>
        <dbReference type="Proteomes" id="UP001234798"/>
    </source>
</evidence>
<reference evidence="3 4" key="1">
    <citation type="submission" date="2023-08" db="EMBL/GenBank/DDBJ databases">
        <title>Achromobacter seleniivolatilans sp. nov., isolated from seleniferous soil.</title>
        <authorList>
            <person name="Zhang S."/>
            <person name="Li K."/>
            <person name="Peng J."/>
            <person name="Zhao Q."/>
            <person name="Wang H."/>
            <person name="Guo Y."/>
        </authorList>
    </citation>
    <scope>NUCLEOTIDE SEQUENCE [LARGE SCALE GENOMIC DNA]</scope>
    <source>
        <strain evidence="3 4">R39</strain>
    </source>
</reference>
<dbReference type="EMBL" id="CP132976">
    <property type="protein sequence ID" value="WMD19949.1"/>
    <property type="molecule type" value="Genomic_DNA"/>
</dbReference>
<accession>A0ABY9LYW1</accession>
<dbReference type="InterPro" id="IPR050807">
    <property type="entry name" value="TransReg_Diox_bact_type"/>
</dbReference>
<evidence type="ECO:0000313" key="3">
    <source>
        <dbReference type="EMBL" id="WMD19949.1"/>
    </source>
</evidence>
<sequence>MTPEQAFSRVLRRLRSEANKTQEQLAFESQLDRTYISLLERGLRQPTLRSMVQLSAALHMPPSTLMNYVEEVMNEIDAD</sequence>
<feature type="domain" description="HTH cro/C1-type" evidence="2">
    <location>
        <begin position="11"/>
        <end position="65"/>
    </location>
</feature>
<gene>
    <name evidence="3" type="ORF">RAS12_25570</name>
</gene>
<organism evidence="3 4">
    <name type="scientific">Achromobacter seleniivolatilans</name>
    <dbReference type="NCBI Taxonomy" id="3047478"/>
    <lineage>
        <taxon>Bacteria</taxon>
        <taxon>Pseudomonadati</taxon>
        <taxon>Pseudomonadota</taxon>
        <taxon>Betaproteobacteria</taxon>
        <taxon>Burkholderiales</taxon>
        <taxon>Alcaligenaceae</taxon>
        <taxon>Achromobacter</taxon>
    </lineage>
</organism>
<dbReference type="SMART" id="SM00530">
    <property type="entry name" value="HTH_XRE"/>
    <property type="match status" value="1"/>
</dbReference>
<dbReference type="CDD" id="cd00093">
    <property type="entry name" value="HTH_XRE"/>
    <property type="match status" value="1"/>
</dbReference>
<dbReference type="Gene3D" id="1.10.260.40">
    <property type="entry name" value="lambda repressor-like DNA-binding domains"/>
    <property type="match status" value="1"/>
</dbReference>
<proteinExistence type="predicted"/>
<dbReference type="InterPro" id="IPR010982">
    <property type="entry name" value="Lambda_DNA-bd_dom_sf"/>
</dbReference>
<evidence type="ECO:0000259" key="2">
    <source>
        <dbReference type="PROSITE" id="PS50943"/>
    </source>
</evidence>
<evidence type="ECO:0000256" key="1">
    <source>
        <dbReference type="ARBA" id="ARBA00023125"/>
    </source>
</evidence>
<dbReference type="RefSeq" id="WP_306942647.1">
    <property type="nucleotide sequence ID" value="NZ_CP132976.1"/>
</dbReference>
<dbReference type="SUPFAM" id="SSF47413">
    <property type="entry name" value="lambda repressor-like DNA-binding domains"/>
    <property type="match status" value="1"/>
</dbReference>